<dbReference type="AlphaFoldDB" id="A0A371DEC3"/>
<organism evidence="1 2">
    <name type="scientific">Lentinus brumalis</name>
    <dbReference type="NCBI Taxonomy" id="2498619"/>
    <lineage>
        <taxon>Eukaryota</taxon>
        <taxon>Fungi</taxon>
        <taxon>Dikarya</taxon>
        <taxon>Basidiomycota</taxon>
        <taxon>Agaricomycotina</taxon>
        <taxon>Agaricomycetes</taxon>
        <taxon>Polyporales</taxon>
        <taxon>Polyporaceae</taxon>
        <taxon>Lentinus</taxon>
    </lineage>
</organism>
<reference evidence="1 2" key="1">
    <citation type="journal article" date="2018" name="Biotechnol. Biofuels">
        <title>Integrative visual omics of the white-rot fungus Polyporus brumalis exposes the biotechnological potential of its oxidative enzymes for delignifying raw plant biomass.</title>
        <authorList>
            <person name="Miyauchi S."/>
            <person name="Rancon A."/>
            <person name="Drula E."/>
            <person name="Hage H."/>
            <person name="Chaduli D."/>
            <person name="Favel A."/>
            <person name="Grisel S."/>
            <person name="Henrissat B."/>
            <person name="Herpoel-Gimbert I."/>
            <person name="Ruiz-Duenas F.J."/>
            <person name="Chevret D."/>
            <person name="Hainaut M."/>
            <person name="Lin J."/>
            <person name="Wang M."/>
            <person name="Pangilinan J."/>
            <person name="Lipzen A."/>
            <person name="Lesage-Meessen L."/>
            <person name="Navarro D."/>
            <person name="Riley R."/>
            <person name="Grigoriev I.V."/>
            <person name="Zhou S."/>
            <person name="Raouche S."/>
            <person name="Rosso M.N."/>
        </authorList>
    </citation>
    <scope>NUCLEOTIDE SEQUENCE [LARGE SCALE GENOMIC DNA]</scope>
    <source>
        <strain evidence="1 2">BRFM 1820</strain>
    </source>
</reference>
<accession>A0A371DEC3</accession>
<sequence>MFSLYMTTAHNVPYFRFKLDPPPMPIIELPCTRCSTPTLQVLNASTSRDTTATETTRPITASRPSFAFPWPRAPLGMPFSAWSGGHGPGMATSPLQSASTSSSQHSTTIATFTSSSRLGGTGILVYVTMQCPEDVLSGCT</sequence>
<dbReference type="EMBL" id="KZ857397">
    <property type="protein sequence ID" value="RDX50905.1"/>
    <property type="molecule type" value="Genomic_DNA"/>
</dbReference>
<proteinExistence type="predicted"/>
<keyword evidence="2" id="KW-1185">Reference proteome</keyword>
<protein>
    <submittedName>
        <fullName evidence="1">Uncharacterized protein</fullName>
    </submittedName>
</protein>
<gene>
    <name evidence="1" type="ORF">OH76DRAFT_371605</name>
</gene>
<evidence type="ECO:0000313" key="1">
    <source>
        <dbReference type="EMBL" id="RDX50905.1"/>
    </source>
</evidence>
<dbReference type="Proteomes" id="UP000256964">
    <property type="component" value="Unassembled WGS sequence"/>
</dbReference>
<evidence type="ECO:0000313" key="2">
    <source>
        <dbReference type="Proteomes" id="UP000256964"/>
    </source>
</evidence>
<name>A0A371DEC3_9APHY</name>